<dbReference type="Pfam" id="PF20248">
    <property type="entry name" value="DUF6603"/>
    <property type="match status" value="1"/>
</dbReference>
<dbReference type="Proteomes" id="UP000037251">
    <property type="component" value="Unassembled WGS sequence"/>
</dbReference>
<reference evidence="3" key="1">
    <citation type="submission" date="2015-07" db="EMBL/GenBank/DDBJ databases">
        <authorList>
            <person name="Ju K.-S."/>
            <person name="Doroghazi J.R."/>
            <person name="Metcalf W.W."/>
        </authorList>
    </citation>
    <scope>NUCLEOTIDE SEQUENCE [LARGE SCALE GENOMIC DNA]</scope>
    <source>
        <strain evidence="3">NRRL 2290</strain>
    </source>
</reference>
<dbReference type="AlphaFoldDB" id="A0A0L8LU90"/>
<organism evidence="2 3">
    <name type="scientific">Streptomyces resistomycificus</name>
    <dbReference type="NCBI Taxonomy" id="67356"/>
    <lineage>
        <taxon>Bacteria</taxon>
        <taxon>Bacillati</taxon>
        <taxon>Actinomycetota</taxon>
        <taxon>Actinomycetes</taxon>
        <taxon>Kitasatosporales</taxon>
        <taxon>Streptomycetaceae</taxon>
        <taxon>Streptomyces</taxon>
        <taxon>Streptomyces aurantiacus group</taxon>
    </lineage>
</organism>
<dbReference type="EMBL" id="LGUS01000036">
    <property type="protein sequence ID" value="KOG41711.1"/>
    <property type="molecule type" value="Genomic_DNA"/>
</dbReference>
<dbReference type="eggNOG" id="COG0419">
    <property type="taxonomic scope" value="Bacteria"/>
</dbReference>
<dbReference type="RefSeq" id="WP_053190438.1">
    <property type="nucleotide sequence ID" value="NZ_KQ948993.1"/>
</dbReference>
<evidence type="ECO:0000313" key="3">
    <source>
        <dbReference type="Proteomes" id="UP000037251"/>
    </source>
</evidence>
<feature type="domain" description="DUF6603" evidence="1">
    <location>
        <begin position="290"/>
        <end position="835"/>
    </location>
</feature>
<dbReference type="PATRIC" id="fig|67356.5.peg.1395"/>
<proteinExistence type="predicted"/>
<comment type="caution">
    <text evidence="2">The sequence shown here is derived from an EMBL/GenBank/DDBJ whole genome shotgun (WGS) entry which is preliminary data.</text>
</comment>
<protein>
    <recommendedName>
        <fullName evidence="1">DUF6603 domain-containing protein</fullName>
    </recommendedName>
</protein>
<evidence type="ECO:0000313" key="2">
    <source>
        <dbReference type="EMBL" id="KOG41711.1"/>
    </source>
</evidence>
<dbReference type="InterPro" id="IPR046538">
    <property type="entry name" value="DUF6603"/>
</dbReference>
<accession>A0A0L8LU90</accession>
<keyword evidence="3" id="KW-1185">Reference proteome</keyword>
<dbReference type="STRING" id="67356.AQJ84_22060"/>
<dbReference type="OrthoDB" id="535891at2"/>
<evidence type="ECO:0000259" key="1">
    <source>
        <dbReference type="Pfam" id="PF20248"/>
    </source>
</evidence>
<gene>
    <name evidence="2" type="ORF">ADK37_06335</name>
</gene>
<name>A0A0L8LU90_9ACTN</name>
<sequence length="970" mass="101411">MDPQQLLDHLAGQLRTLAKDAVAGLVGQLPELGEDPSAAGTVLAGRLLAVHDRLPAGNSLVELVREMLGDLAADSPAPLRLHGWRRAPGAPLGVALVLTDPSGPAPGRAVLGVTPDGPVFDVVVTPGAALSLPPTAAQSWSVEATITAPEGWDAAFGPGLPPAPPGGTATIKLQRTGRMTAGMSEGPGIGVDGMALTVTAAPGTPAAVEVELRRLTAAVLPAALAKLVGVGGASPMAGGAEPVDVTVRADRTGGLRFAGGALRVPLPLRLNAPHVSTRGAALELTSDGGEPLLALSVSATAGLPGLPLRVFLDGAGFALPLTFSNGARPGVDPRPRDLFPEGIGTELKLPPVSGGGVVRRARPPDQGYAGLISIDLGVLRLQAVALFRPPDENTPTSFLVLLSAQFPPPGIQLGLGFALDAVGGLVGVNRRVDITALQQMVCDGNADHVLFPDRAVERAQEIFTSLGSAFPVAPGRFLVGPMVRMTWGGRMVSLSGALILELPAPARAVLVGRLLVGLPDPAVPLVRLQASVLGRIEPAVPLVELLVSLSGSWIVGLAVRGEMYLLVRGGRQPEFVLSAGGFHPRYTRPARVPALSRLQVDLAPGNGFGLRMEAYFAVTSNAVMFGGQVQLDASIAGCGVQGWLGLDALFAFDPVFAFAVHVRAGVAVRAFGRRLAGIALDFTLEGPAPWHAFGTGSISVLFWDVELDFDVRWGSPPAVAQRAGRNPIEALTVELAQTKAWAAERPAAERTALVFTPAANDKLNNGSLVHPDAGLRVTQRVVPLGVPISRFERRPVPVQTWTIAEVTLGAPQPAAGLPPLAERFVPGEFFDLTEDQQLTEPAFVSHAGGLRTRADDGTRLGAGHHVDDGYETGYEPPLPERRFSFWPGLFRLEAVHAVSAAERLERWSTPAAAVRVRPSTLSVARADDLTPLLDDVSLVNATTDAWEAVRGQLDEPQQALRLVESWELPR</sequence>